<reference evidence="3 4" key="1">
    <citation type="submission" date="2019-08" db="EMBL/GenBank/DDBJ databases">
        <title>Draft genome sequences of two oriental melons (Cucumis melo L. var makuwa).</title>
        <authorList>
            <person name="Kwon S.-Y."/>
        </authorList>
    </citation>
    <scope>NUCLEOTIDE SEQUENCE [LARGE SCALE GENOMIC DNA]</scope>
    <source>
        <strain evidence="4">cv. Chang Bougi</strain>
        <strain evidence="3">cv. SW 3</strain>
        <tissue evidence="2">Leaf</tissue>
    </source>
</reference>
<organism evidence="2 4">
    <name type="scientific">Cucumis melo var. makuwa</name>
    <name type="common">Oriental melon</name>
    <dbReference type="NCBI Taxonomy" id="1194695"/>
    <lineage>
        <taxon>Eukaryota</taxon>
        <taxon>Viridiplantae</taxon>
        <taxon>Streptophyta</taxon>
        <taxon>Embryophyta</taxon>
        <taxon>Tracheophyta</taxon>
        <taxon>Spermatophyta</taxon>
        <taxon>Magnoliopsida</taxon>
        <taxon>eudicotyledons</taxon>
        <taxon>Gunneridae</taxon>
        <taxon>Pentapetalae</taxon>
        <taxon>rosids</taxon>
        <taxon>fabids</taxon>
        <taxon>Cucurbitales</taxon>
        <taxon>Cucurbitaceae</taxon>
        <taxon>Benincaseae</taxon>
        <taxon>Cucumis</taxon>
    </lineage>
</organism>
<proteinExistence type="predicted"/>
<dbReference type="Proteomes" id="UP000321393">
    <property type="component" value="Unassembled WGS sequence"/>
</dbReference>
<gene>
    <name evidence="2" type="ORF">E5676_scaffold799G00060</name>
    <name evidence="1" type="ORF">E6C27_scaffold81G00060</name>
</gene>
<accession>A0A5D3E3T7</accession>
<evidence type="ECO:0000313" key="2">
    <source>
        <dbReference type="EMBL" id="TYK30562.1"/>
    </source>
</evidence>
<protein>
    <submittedName>
        <fullName evidence="2">Retrotransposon protein</fullName>
    </submittedName>
</protein>
<dbReference type="EMBL" id="SSTE01021131">
    <property type="protein sequence ID" value="KAA0032845.1"/>
    <property type="molecule type" value="Genomic_DNA"/>
</dbReference>
<dbReference type="OrthoDB" id="1727728at2759"/>
<sequence length="133" mass="15251">MMCIAQMVENREIIRGEANLKGYAGGKYPYYPSANTESTTTITTNESKNNTTFLMRTITLRGVASGETQNRREGTAKHLSDAKFQARKEKGLCFQCNEKYSHDHKCKAKEQRELRMFVVKAENEEFEIIEEEA</sequence>
<dbReference type="AlphaFoldDB" id="A0A5D3E3T7"/>
<evidence type="ECO:0000313" key="3">
    <source>
        <dbReference type="Proteomes" id="UP000321393"/>
    </source>
</evidence>
<dbReference type="EMBL" id="SSTD01000484">
    <property type="protein sequence ID" value="TYK30562.1"/>
    <property type="molecule type" value="Genomic_DNA"/>
</dbReference>
<dbReference type="Proteomes" id="UP000321947">
    <property type="component" value="Unassembled WGS sequence"/>
</dbReference>
<comment type="caution">
    <text evidence="2">The sequence shown here is derived from an EMBL/GenBank/DDBJ whole genome shotgun (WGS) entry which is preliminary data.</text>
</comment>
<evidence type="ECO:0000313" key="4">
    <source>
        <dbReference type="Proteomes" id="UP000321947"/>
    </source>
</evidence>
<evidence type="ECO:0000313" key="1">
    <source>
        <dbReference type="EMBL" id="KAA0032845.1"/>
    </source>
</evidence>
<name>A0A5D3E3T7_CUCMM</name>